<dbReference type="AlphaFoldDB" id="A0A6A4W569"/>
<sequence length="322" mass="35413">MVRQFFDIYQGLLGKYQFQSRQVWNMDETGITTVQTPSKILAKRGKRTVGALTSAERGQLITVVAACSAAGHYIPPMLIWPRKRHLDKLMDGTPPGSIAGTSDSGWTDGDLFLKWLIHFQQWTQSSSSNPQLLIMDGHQSHKYIPAILYARENHIHMLTLQPHTSHKMQPLDRTVFKALKAGYNIAVENHMRTSGGKITMFDMGQLIGKAFNRVATPDKAIKGFEVTARAVERALSEKPVPAVERALSEKPVPAVERALSEKPVPAVERALSEKPVAAAEPVLSAEQVPAAEGPLPEEPAPVAERAHSLKPTPAVERALSEK</sequence>
<keyword evidence="4" id="KW-1185">Reference proteome</keyword>
<dbReference type="GO" id="GO:0005634">
    <property type="term" value="C:nucleus"/>
    <property type="evidence" value="ECO:0007669"/>
    <property type="project" value="TreeGrafter"/>
</dbReference>
<evidence type="ECO:0000313" key="4">
    <source>
        <dbReference type="Proteomes" id="UP000440578"/>
    </source>
</evidence>
<dbReference type="OrthoDB" id="6377204at2759"/>
<name>A0A6A4W569_AMPAM</name>
<dbReference type="InterPro" id="IPR050863">
    <property type="entry name" value="CenT-Element_Derived"/>
</dbReference>
<dbReference type="InterPro" id="IPR036397">
    <property type="entry name" value="RNaseH_sf"/>
</dbReference>
<dbReference type="PANTHER" id="PTHR19303">
    <property type="entry name" value="TRANSPOSON"/>
    <property type="match status" value="1"/>
</dbReference>
<proteinExistence type="predicted"/>
<organism evidence="3 4">
    <name type="scientific">Amphibalanus amphitrite</name>
    <name type="common">Striped barnacle</name>
    <name type="synonym">Balanus amphitrite</name>
    <dbReference type="NCBI Taxonomy" id="1232801"/>
    <lineage>
        <taxon>Eukaryota</taxon>
        <taxon>Metazoa</taxon>
        <taxon>Ecdysozoa</taxon>
        <taxon>Arthropoda</taxon>
        <taxon>Crustacea</taxon>
        <taxon>Multicrustacea</taxon>
        <taxon>Cirripedia</taxon>
        <taxon>Thoracica</taxon>
        <taxon>Thoracicalcarea</taxon>
        <taxon>Balanomorpha</taxon>
        <taxon>Balanoidea</taxon>
        <taxon>Balanidae</taxon>
        <taxon>Amphibalaninae</taxon>
        <taxon>Amphibalanus</taxon>
    </lineage>
</organism>
<dbReference type="Gene3D" id="3.30.420.10">
    <property type="entry name" value="Ribonuclease H-like superfamily/Ribonuclease H"/>
    <property type="match status" value="1"/>
</dbReference>
<evidence type="ECO:0000313" key="3">
    <source>
        <dbReference type="EMBL" id="KAF0298904.1"/>
    </source>
</evidence>
<feature type="domain" description="DDE-1" evidence="2">
    <location>
        <begin position="61"/>
        <end position="200"/>
    </location>
</feature>
<dbReference type="PANTHER" id="PTHR19303:SF71">
    <property type="entry name" value="ZINC FINGER PHD-TYPE DOMAIN-CONTAINING PROTEIN"/>
    <property type="match status" value="1"/>
</dbReference>
<evidence type="ECO:0000259" key="2">
    <source>
        <dbReference type="Pfam" id="PF03184"/>
    </source>
</evidence>
<dbReference type="GO" id="GO:0003677">
    <property type="term" value="F:DNA binding"/>
    <property type="evidence" value="ECO:0007669"/>
    <property type="project" value="TreeGrafter"/>
</dbReference>
<accession>A0A6A4W569</accession>
<comment type="caution">
    <text evidence="3">The sequence shown here is derived from an EMBL/GenBank/DDBJ whole genome shotgun (WGS) entry which is preliminary data.</text>
</comment>
<dbReference type="Pfam" id="PF03184">
    <property type="entry name" value="DDE_1"/>
    <property type="match status" value="1"/>
</dbReference>
<reference evidence="3 4" key="1">
    <citation type="submission" date="2019-07" db="EMBL/GenBank/DDBJ databases">
        <title>Draft genome assembly of a fouling barnacle, Amphibalanus amphitrite (Darwin, 1854): The first reference genome for Thecostraca.</title>
        <authorList>
            <person name="Kim W."/>
        </authorList>
    </citation>
    <scope>NUCLEOTIDE SEQUENCE [LARGE SCALE GENOMIC DNA]</scope>
    <source>
        <strain evidence="3">SNU_AA5</strain>
        <tissue evidence="3">Soma without cirri and trophi</tissue>
    </source>
</reference>
<dbReference type="InterPro" id="IPR004875">
    <property type="entry name" value="DDE_SF_endonuclease_dom"/>
</dbReference>
<feature type="region of interest" description="Disordered" evidence="1">
    <location>
        <begin position="271"/>
        <end position="322"/>
    </location>
</feature>
<protein>
    <submittedName>
        <fullName evidence="3">Jerky-like</fullName>
    </submittedName>
</protein>
<dbReference type="EMBL" id="VIIS01001403">
    <property type="protein sequence ID" value="KAF0298904.1"/>
    <property type="molecule type" value="Genomic_DNA"/>
</dbReference>
<gene>
    <name evidence="3" type="primary">JRKL</name>
    <name evidence="3" type="ORF">FJT64_003762</name>
</gene>
<evidence type="ECO:0000256" key="1">
    <source>
        <dbReference type="SAM" id="MobiDB-lite"/>
    </source>
</evidence>
<dbReference type="Proteomes" id="UP000440578">
    <property type="component" value="Unassembled WGS sequence"/>
</dbReference>